<protein>
    <submittedName>
        <fullName evidence="2">Lipocalin-like domain-containing protein</fullName>
    </submittedName>
</protein>
<accession>A0A1M5GNH8</accession>
<keyword evidence="3" id="KW-1185">Reference proteome</keyword>
<organism evidence="2 3">
    <name type="scientific">Bacteroides luti</name>
    <dbReference type="NCBI Taxonomy" id="1297750"/>
    <lineage>
        <taxon>Bacteria</taxon>
        <taxon>Pseudomonadati</taxon>
        <taxon>Bacteroidota</taxon>
        <taxon>Bacteroidia</taxon>
        <taxon>Bacteroidales</taxon>
        <taxon>Bacteroidaceae</taxon>
        <taxon>Bacteroides</taxon>
    </lineage>
</organism>
<feature type="signal peptide" evidence="1">
    <location>
        <begin position="1"/>
        <end position="20"/>
    </location>
</feature>
<sequence>MKKLLNIISFALLITLVSFCASDDSLLENKWQLRKYVHTDGIVQSEDSVFYNFMKESFSAICLLSDGSYTTIFGNYSFNGDELMIKILPESTSGPAYERYINWKDGVRVFKIEELSSSVLQLNYNGEKSVFRKY</sequence>
<dbReference type="STRING" id="1297750.SAMN05444405_12163"/>
<dbReference type="Gene3D" id="2.40.128.280">
    <property type="match status" value="1"/>
</dbReference>
<evidence type="ECO:0000313" key="3">
    <source>
        <dbReference type="Proteomes" id="UP000184509"/>
    </source>
</evidence>
<evidence type="ECO:0000313" key="2">
    <source>
        <dbReference type="EMBL" id="SHG05253.1"/>
    </source>
</evidence>
<evidence type="ECO:0000256" key="1">
    <source>
        <dbReference type="SAM" id="SignalP"/>
    </source>
</evidence>
<dbReference type="Proteomes" id="UP000184509">
    <property type="component" value="Unassembled WGS sequence"/>
</dbReference>
<dbReference type="OrthoDB" id="1029828at2"/>
<feature type="chain" id="PRO_5012680182" evidence="1">
    <location>
        <begin position="21"/>
        <end position="134"/>
    </location>
</feature>
<keyword evidence="1" id="KW-0732">Signal</keyword>
<dbReference type="EMBL" id="FQTV01000021">
    <property type="protein sequence ID" value="SHG05253.1"/>
    <property type="molecule type" value="Genomic_DNA"/>
</dbReference>
<dbReference type="AlphaFoldDB" id="A0A1M5GNH8"/>
<gene>
    <name evidence="2" type="ORF">SAMN05444405_12163</name>
</gene>
<reference evidence="3" key="1">
    <citation type="submission" date="2016-11" db="EMBL/GenBank/DDBJ databases">
        <authorList>
            <person name="Varghese N."/>
            <person name="Submissions S."/>
        </authorList>
    </citation>
    <scope>NUCLEOTIDE SEQUENCE [LARGE SCALE GENOMIC DNA]</scope>
    <source>
        <strain evidence="3">DSM 26991</strain>
    </source>
</reference>
<name>A0A1M5GNH8_9BACE</name>
<proteinExistence type="predicted"/>
<dbReference type="RefSeq" id="WP_073403938.1">
    <property type="nucleotide sequence ID" value="NZ_FQTV01000021.1"/>
</dbReference>